<dbReference type="GeneID" id="90073971"/>
<reference evidence="3 4" key="1">
    <citation type="journal article" date="2023" name="Elife">
        <title>Identification of key yeast species and microbe-microbe interactions impacting larval growth of Drosophila in the wild.</title>
        <authorList>
            <person name="Mure A."/>
            <person name="Sugiura Y."/>
            <person name="Maeda R."/>
            <person name="Honda K."/>
            <person name="Sakurai N."/>
            <person name="Takahashi Y."/>
            <person name="Watada M."/>
            <person name="Katoh T."/>
            <person name="Gotoh A."/>
            <person name="Gotoh Y."/>
            <person name="Taniguchi I."/>
            <person name="Nakamura K."/>
            <person name="Hayashi T."/>
            <person name="Katayama T."/>
            <person name="Uemura T."/>
            <person name="Hattori Y."/>
        </authorList>
    </citation>
    <scope>NUCLEOTIDE SEQUENCE [LARGE SCALE GENOMIC DNA]</scope>
    <source>
        <strain evidence="3 4">SC-9</strain>
    </source>
</reference>
<dbReference type="AlphaFoldDB" id="A0AAV5QMR8"/>
<gene>
    <name evidence="3" type="ORF">DASC09_033210</name>
</gene>
<evidence type="ECO:0000313" key="3">
    <source>
        <dbReference type="EMBL" id="GMM35996.1"/>
    </source>
</evidence>
<accession>A0AAV5QMR8</accession>
<keyword evidence="2" id="KW-1133">Transmembrane helix</keyword>
<dbReference type="Proteomes" id="UP001360560">
    <property type="component" value="Unassembled WGS sequence"/>
</dbReference>
<dbReference type="RefSeq" id="XP_064852992.1">
    <property type="nucleotide sequence ID" value="XM_064996920.1"/>
</dbReference>
<proteinExistence type="predicted"/>
<feature type="region of interest" description="Disordered" evidence="1">
    <location>
        <begin position="1"/>
        <end position="41"/>
    </location>
</feature>
<feature type="transmembrane region" description="Helical" evidence="2">
    <location>
        <begin position="271"/>
        <end position="291"/>
    </location>
</feature>
<keyword evidence="4" id="KW-1185">Reference proteome</keyword>
<evidence type="ECO:0000313" key="4">
    <source>
        <dbReference type="Proteomes" id="UP001360560"/>
    </source>
</evidence>
<dbReference type="EMBL" id="BTFZ01000011">
    <property type="protein sequence ID" value="GMM35996.1"/>
    <property type="molecule type" value="Genomic_DNA"/>
</dbReference>
<evidence type="ECO:0000256" key="2">
    <source>
        <dbReference type="SAM" id="Phobius"/>
    </source>
</evidence>
<feature type="transmembrane region" description="Helical" evidence="2">
    <location>
        <begin position="240"/>
        <end position="259"/>
    </location>
</feature>
<evidence type="ECO:0000256" key="1">
    <source>
        <dbReference type="SAM" id="MobiDB-lite"/>
    </source>
</evidence>
<feature type="compositionally biased region" description="Polar residues" evidence="1">
    <location>
        <begin position="29"/>
        <end position="41"/>
    </location>
</feature>
<name>A0AAV5QMR8_9ASCO</name>
<protein>
    <recommendedName>
        <fullName evidence="5">MARVEL domain-containing protein</fullName>
    </recommendedName>
</protein>
<feature type="transmembrane region" description="Helical" evidence="2">
    <location>
        <begin position="208"/>
        <end position="228"/>
    </location>
</feature>
<keyword evidence="2" id="KW-0472">Membrane</keyword>
<evidence type="ECO:0008006" key="5">
    <source>
        <dbReference type="Google" id="ProtNLM"/>
    </source>
</evidence>
<sequence>MNENIFSLLNSPSGSPKKRASHSHDPIPINNNFANSSSAPYSTLPPPTIGVNSYSTAIDNINDASQLATQHINKAAYSSPVQNTAKTPTPKPVDPYNVYPSEATIPQAQMMSPTHQQINSSYHHHPQLLPSNDIMRSNTVRSRIATAKLNYEDPQNMNIREDVRSTNSRRYFEEQLYSQVLTRPLFITPVPIQEIFGIGPTAFSVNTLMHLFEIVFAVATIVLCSNSINNDTSSVKSSVWGFLIASSGILLGISVLFLFRIMNFEHNNGIFYCLTGSGLSLSAMGVAIGVLLPTPCEEGEGEQCKLRRAETALICVGAILWLINLIQFITVYYISRLELARTLPAPAPEEEQDSGNPYYPSHQSMVPDAGFTTEKNPGFYAKRHSDPATLIPTSTTSKIENQQLPPPIDEPVHHRNNSLKYSLGDDGLHILTEDQARQLQRVALYSGNGFMSHAQSNV</sequence>
<feature type="transmembrane region" description="Helical" evidence="2">
    <location>
        <begin position="311"/>
        <end position="334"/>
    </location>
</feature>
<feature type="compositionally biased region" description="Polar residues" evidence="1">
    <location>
        <begin position="1"/>
        <end position="14"/>
    </location>
</feature>
<keyword evidence="2" id="KW-0812">Transmembrane</keyword>
<organism evidence="3 4">
    <name type="scientific">Saccharomycopsis crataegensis</name>
    <dbReference type="NCBI Taxonomy" id="43959"/>
    <lineage>
        <taxon>Eukaryota</taxon>
        <taxon>Fungi</taxon>
        <taxon>Dikarya</taxon>
        <taxon>Ascomycota</taxon>
        <taxon>Saccharomycotina</taxon>
        <taxon>Saccharomycetes</taxon>
        <taxon>Saccharomycopsidaceae</taxon>
        <taxon>Saccharomycopsis</taxon>
    </lineage>
</organism>
<comment type="caution">
    <text evidence="3">The sequence shown here is derived from an EMBL/GenBank/DDBJ whole genome shotgun (WGS) entry which is preliminary data.</text>
</comment>